<keyword evidence="4 7" id="KW-0812">Transmembrane</keyword>
<feature type="transmembrane region" description="Helical" evidence="7">
    <location>
        <begin position="368"/>
        <end position="386"/>
    </location>
</feature>
<comment type="caution">
    <text evidence="9">The sequence shown here is derived from an EMBL/GenBank/DDBJ whole genome shotgun (WGS) entry which is preliminary data.</text>
</comment>
<dbReference type="PANTHER" id="PTHR23517:SF2">
    <property type="entry name" value="MULTIDRUG RESISTANCE PROTEIN MDTH"/>
    <property type="match status" value="1"/>
</dbReference>
<evidence type="ECO:0000256" key="7">
    <source>
        <dbReference type="SAM" id="Phobius"/>
    </source>
</evidence>
<feature type="transmembrane region" description="Helical" evidence="7">
    <location>
        <begin position="245"/>
        <end position="265"/>
    </location>
</feature>
<accession>A0A4R7B8G7</accession>
<feature type="transmembrane region" description="Helical" evidence="7">
    <location>
        <begin position="277"/>
        <end position="295"/>
    </location>
</feature>
<evidence type="ECO:0000256" key="5">
    <source>
        <dbReference type="ARBA" id="ARBA00022989"/>
    </source>
</evidence>
<keyword evidence="5 7" id="KW-1133">Transmembrane helix</keyword>
<feature type="transmembrane region" description="Helical" evidence="7">
    <location>
        <begin position="136"/>
        <end position="159"/>
    </location>
</feature>
<dbReference type="InterPro" id="IPR011701">
    <property type="entry name" value="MFS"/>
</dbReference>
<dbReference type="PROSITE" id="PS50850">
    <property type="entry name" value="MFS"/>
    <property type="match status" value="1"/>
</dbReference>
<keyword evidence="6 7" id="KW-0472">Membrane</keyword>
<feature type="transmembrane region" description="Helical" evidence="7">
    <location>
        <begin position="301"/>
        <end position="318"/>
    </location>
</feature>
<keyword evidence="2" id="KW-0813">Transport</keyword>
<proteinExistence type="predicted"/>
<feature type="domain" description="Major facilitator superfamily (MFS) profile" evidence="8">
    <location>
        <begin position="11"/>
        <end position="390"/>
    </location>
</feature>
<dbReference type="RefSeq" id="WP_133680458.1">
    <property type="nucleotide sequence ID" value="NZ_SNZP01000006.1"/>
</dbReference>
<protein>
    <submittedName>
        <fullName evidence="9">DHA1 family multidrug resistance protein-like MFS transporter</fullName>
    </submittedName>
</protein>
<dbReference type="CDD" id="cd17329">
    <property type="entry name" value="MFS_MdtH_MDR_like"/>
    <property type="match status" value="1"/>
</dbReference>
<dbReference type="InterPro" id="IPR020846">
    <property type="entry name" value="MFS_dom"/>
</dbReference>
<evidence type="ECO:0000256" key="4">
    <source>
        <dbReference type="ARBA" id="ARBA00022692"/>
    </source>
</evidence>
<dbReference type="GO" id="GO:0005886">
    <property type="term" value="C:plasma membrane"/>
    <property type="evidence" value="ECO:0007669"/>
    <property type="project" value="UniProtKB-SubCell"/>
</dbReference>
<dbReference type="Proteomes" id="UP000295611">
    <property type="component" value="Unassembled WGS sequence"/>
</dbReference>
<evidence type="ECO:0000259" key="8">
    <source>
        <dbReference type="PROSITE" id="PS50850"/>
    </source>
</evidence>
<dbReference type="Gene3D" id="1.20.1250.20">
    <property type="entry name" value="MFS general substrate transporter like domains"/>
    <property type="match status" value="1"/>
</dbReference>
<dbReference type="NCBIfam" id="NF008650">
    <property type="entry name" value="PRK11646.1"/>
    <property type="match status" value="1"/>
</dbReference>
<sequence length="407" mass="43685">MSSAGQARRRGKWFILLDSLLVLLGFYMVVPMVSLHFVDGLGWAAASVGLALGARQLTQQGLGLFGGALADRFGAKPLIVSGMLLRAVGFGVMAVARAPWVLVLSCVLAGLGGVLFDPPRSALVVKLVRARERARFYSILMVQESAGAVLGALLGSWLLRFDFRWVALFGMGVFMLVALVNSLLLPAYRVASTRDAAPMASMRRVLADRRFMRFVLALSGYYVLCVQVLLLMPVLMMKLTGSTSAVSWMFMLEAGLSLCLLYPLASLGERYLQRGTRILIGLALMIAGLGFMALVHRALPAFLALGLLYLGTLIVEPAREAYVATLANPQARASYMGASRLGLALGGAIGYTGGGWLYDQGVRLTQPWLPWATLALIGALTWWALYRQFFGAARMVASGAAARAGAV</sequence>
<dbReference type="AlphaFoldDB" id="A0A4R7B8G7"/>
<comment type="subcellular location">
    <subcellularLocation>
        <location evidence="1">Cell membrane</location>
        <topology evidence="1">Multi-pass membrane protein</topology>
    </subcellularLocation>
</comment>
<evidence type="ECO:0000256" key="2">
    <source>
        <dbReference type="ARBA" id="ARBA00022448"/>
    </source>
</evidence>
<feature type="transmembrane region" description="Helical" evidence="7">
    <location>
        <begin position="100"/>
        <end position="116"/>
    </location>
</feature>
<dbReference type="EMBL" id="SNZP01000006">
    <property type="protein sequence ID" value="TDR80085.1"/>
    <property type="molecule type" value="Genomic_DNA"/>
</dbReference>
<dbReference type="InterPro" id="IPR036259">
    <property type="entry name" value="MFS_trans_sf"/>
</dbReference>
<dbReference type="Pfam" id="PF07690">
    <property type="entry name" value="MFS_1"/>
    <property type="match status" value="1"/>
</dbReference>
<feature type="transmembrane region" description="Helical" evidence="7">
    <location>
        <begin position="12"/>
        <end position="30"/>
    </location>
</feature>
<evidence type="ECO:0000256" key="6">
    <source>
        <dbReference type="ARBA" id="ARBA00023136"/>
    </source>
</evidence>
<reference evidence="9 10" key="1">
    <citation type="submission" date="2019-03" db="EMBL/GenBank/DDBJ databases">
        <title>Genomic Encyclopedia of Type Strains, Phase III (KMG-III): the genomes of soil and plant-associated and newly described type strains.</title>
        <authorList>
            <person name="Whitman W."/>
        </authorList>
    </citation>
    <scope>NUCLEOTIDE SEQUENCE [LARGE SCALE GENOMIC DNA]</scope>
    <source>
        <strain evidence="9 10">CECT 8976</strain>
    </source>
</reference>
<evidence type="ECO:0000256" key="3">
    <source>
        <dbReference type="ARBA" id="ARBA00022475"/>
    </source>
</evidence>
<name>A0A4R7B8G7_9NEIS</name>
<dbReference type="InterPro" id="IPR050171">
    <property type="entry name" value="MFS_Transporters"/>
</dbReference>
<dbReference type="OrthoDB" id="56516at2"/>
<keyword evidence="3" id="KW-1003">Cell membrane</keyword>
<organism evidence="9 10">
    <name type="scientific">Paludibacterium purpuratum</name>
    <dbReference type="NCBI Taxonomy" id="1144873"/>
    <lineage>
        <taxon>Bacteria</taxon>
        <taxon>Pseudomonadati</taxon>
        <taxon>Pseudomonadota</taxon>
        <taxon>Betaproteobacteria</taxon>
        <taxon>Neisseriales</taxon>
        <taxon>Chromobacteriaceae</taxon>
        <taxon>Paludibacterium</taxon>
    </lineage>
</organism>
<dbReference type="PANTHER" id="PTHR23517">
    <property type="entry name" value="RESISTANCE PROTEIN MDTM, PUTATIVE-RELATED-RELATED"/>
    <property type="match status" value="1"/>
</dbReference>
<evidence type="ECO:0000313" key="10">
    <source>
        <dbReference type="Proteomes" id="UP000295611"/>
    </source>
</evidence>
<dbReference type="SUPFAM" id="SSF103473">
    <property type="entry name" value="MFS general substrate transporter"/>
    <property type="match status" value="1"/>
</dbReference>
<evidence type="ECO:0000313" key="9">
    <source>
        <dbReference type="EMBL" id="TDR80085.1"/>
    </source>
</evidence>
<evidence type="ECO:0000256" key="1">
    <source>
        <dbReference type="ARBA" id="ARBA00004651"/>
    </source>
</evidence>
<gene>
    <name evidence="9" type="ORF">DFP86_106228</name>
</gene>
<feature type="transmembrane region" description="Helical" evidence="7">
    <location>
        <begin position="338"/>
        <end position="356"/>
    </location>
</feature>
<feature type="transmembrane region" description="Helical" evidence="7">
    <location>
        <begin position="211"/>
        <end position="233"/>
    </location>
</feature>
<feature type="transmembrane region" description="Helical" evidence="7">
    <location>
        <begin position="165"/>
        <end position="190"/>
    </location>
</feature>
<dbReference type="GO" id="GO:0022857">
    <property type="term" value="F:transmembrane transporter activity"/>
    <property type="evidence" value="ECO:0007669"/>
    <property type="project" value="InterPro"/>
</dbReference>
<keyword evidence="10" id="KW-1185">Reference proteome</keyword>